<evidence type="ECO:0000313" key="5">
    <source>
        <dbReference type="EMBL" id="SUZ76971.1"/>
    </source>
</evidence>
<evidence type="ECO:0008006" key="6">
    <source>
        <dbReference type="Google" id="ProtNLM"/>
    </source>
</evidence>
<proteinExistence type="predicted"/>
<dbReference type="InterPro" id="IPR007115">
    <property type="entry name" value="6-PTP_synth/QueD"/>
</dbReference>
<comment type="cofactor">
    <cofactor evidence="1">
        <name>Zn(2+)</name>
        <dbReference type="ChEBI" id="CHEBI:29105"/>
    </cofactor>
</comment>
<accession>A0A381QCB3</accession>
<dbReference type="InterPro" id="IPR038418">
    <property type="entry name" value="6-PTP_synth/QueD_sf"/>
</dbReference>
<evidence type="ECO:0000256" key="1">
    <source>
        <dbReference type="ARBA" id="ARBA00001947"/>
    </source>
</evidence>
<evidence type="ECO:0000256" key="2">
    <source>
        <dbReference type="ARBA" id="ARBA00022723"/>
    </source>
</evidence>
<reference evidence="5" key="1">
    <citation type="submission" date="2018-05" db="EMBL/GenBank/DDBJ databases">
        <authorList>
            <person name="Lanie J.A."/>
            <person name="Ng W.-L."/>
            <person name="Kazmierczak K.M."/>
            <person name="Andrzejewski T.M."/>
            <person name="Davidsen T.M."/>
            <person name="Wayne K.J."/>
            <person name="Tettelin H."/>
            <person name="Glass J.I."/>
            <person name="Rusch D."/>
            <person name="Podicherti R."/>
            <person name="Tsui H.-C.T."/>
            <person name="Winkler M.E."/>
        </authorList>
    </citation>
    <scope>NUCLEOTIDE SEQUENCE</scope>
</reference>
<dbReference type="EMBL" id="UINC01001298">
    <property type="protein sequence ID" value="SUZ76971.1"/>
    <property type="molecule type" value="Genomic_DNA"/>
</dbReference>
<evidence type="ECO:0000256" key="4">
    <source>
        <dbReference type="ARBA" id="ARBA00023239"/>
    </source>
</evidence>
<dbReference type="GO" id="GO:0046872">
    <property type="term" value="F:metal ion binding"/>
    <property type="evidence" value="ECO:0007669"/>
    <property type="project" value="UniProtKB-KW"/>
</dbReference>
<protein>
    <recommendedName>
        <fullName evidence="6">6-pyruvoyl tetrahydrobiopterin synthase</fullName>
    </recommendedName>
</protein>
<dbReference type="PANTHER" id="PTHR12589:SF7">
    <property type="entry name" value="6-PYRUVOYL TETRAHYDROBIOPTERIN SYNTHASE"/>
    <property type="match status" value="1"/>
</dbReference>
<sequence length="138" mass="15906">MPQVRITSEVHFSAAHRVFNPEWSDERNWEVFGACANPNWHGHDYVLHVTVEAELNTDTGFVMDFKDLKALVERRVVEDVDHKNVNLDVPWMEGIIASAENIVIVIWSRLVDHLPDGVSLAKLTLWETPRHYVEYSGE</sequence>
<dbReference type="SUPFAM" id="SSF55620">
    <property type="entry name" value="Tetrahydrobiopterin biosynthesis enzymes-like"/>
    <property type="match status" value="1"/>
</dbReference>
<dbReference type="Pfam" id="PF01242">
    <property type="entry name" value="PTPS"/>
    <property type="match status" value="1"/>
</dbReference>
<dbReference type="PANTHER" id="PTHR12589">
    <property type="entry name" value="PYRUVOYL TETRAHYDROBIOPTERIN SYNTHASE"/>
    <property type="match status" value="1"/>
</dbReference>
<gene>
    <name evidence="5" type="ORF">METZ01_LOCUS29825</name>
</gene>
<name>A0A381QCB3_9ZZZZ</name>
<dbReference type="GO" id="GO:0016829">
    <property type="term" value="F:lyase activity"/>
    <property type="evidence" value="ECO:0007669"/>
    <property type="project" value="UniProtKB-KW"/>
</dbReference>
<evidence type="ECO:0000256" key="3">
    <source>
        <dbReference type="ARBA" id="ARBA00022833"/>
    </source>
</evidence>
<organism evidence="5">
    <name type="scientific">marine metagenome</name>
    <dbReference type="NCBI Taxonomy" id="408172"/>
    <lineage>
        <taxon>unclassified sequences</taxon>
        <taxon>metagenomes</taxon>
        <taxon>ecological metagenomes</taxon>
    </lineage>
</organism>
<keyword evidence="4" id="KW-0456">Lyase</keyword>
<dbReference type="AlphaFoldDB" id="A0A381QCB3"/>
<keyword evidence="3" id="KW-0862">Zinc</keyword>
<dbReference type="Gene3D" id="3.30.479.10">
    <property type="entry name" value="6-pyruvoyl tetrahydropterin synthase/QueD"/>
    <property type="match status" value="1"/>
</dbReference>
<dbReference type="FunFam" id="3.30.479.10:FF:000003">
    <property type="entry name" value="6-pyruvoyl tetrahydrobiopterin synthase"/>
    <property type="match status" value="1"/>
</dbReference>
<keyword evidence="2" id="KW-0479">Metal-binding</keyword>